<dbReference type="Pfam" id="PF05175">
    <property type="entry name" value="MTS"/>
    <property type="match status" value="1"/>
</dbReference>
<dbReference type="AlphaFoldDB" id="A0A2N7PIA7"/>
<dbReference type="InterPro" id="IPR004556">
    <property type="entry name" value="HemK-like"/>
</dbReference>
<keyword evidence="2 8" id="KW-0489">Methyltransferase</keyword>
<dbReference type="Proteomes" id="UP000235731">
    <property type="component" value="Unassembled WGS sequence"/>
</dbReference>
<dbReference type="PROSITE" id="PS00092">
    <property type="entry name" value="N6_MTASE"/>
    <property type="match status" value="1"/>
</dbReference>
<evidence type="ECO:0000256" key="3">
    <source>
        <dbReference type="ARBA" id="ARBA00022679"/>
    </source>
</evidence>
<dbReference type="Gene3D" id="3.40.50.150">
    <property type="entry name" value="Vaccinia Virus protein VP39"/>
    <property type="match status" value="1"/>
</dbReference>
<dbReference type="GO" id="GO:0003676">
    <property type="term" value="F:nucleic acid binding"/>
    <property type="evidence" value="ECO:0007669"/>
    <property type="project" value="InterPro"/>
</dbReference>
<keyword evidence="4" id="KW-0949">S-adenosyl-L-methionine</keyword>
<dbReference type="CDD" id="cd02440">
    <property type="entry name" value="AdoMet_MTases"/>
    <property type="match status" value="1"/>
</dbReference>
<dbReference type="PANTHER" id="PTHR18895:SF74">
    <property type="entry name" value="MTRF1L RELEASE FACTOR GLUTAMINE METHYLTRANSFERASE"/>
    <property type="match status" value="1"/>
</dbReference>
<dbReference type="GO" id="GO:0102559">
    <property type="term" value="F:peptide chain release factor N(5)-glutamine methyltransferase activity"/>
    <property type="evidence" value="ECO:0007669"/>
    <property type="project" value="UniProtKB-EC"/>
</dbReference>
<evidence type="ECO:0000256" key="4">
    <source>
        <dbReference type="ARBA" id="ARBA00022691"/>
    </source>
</evidence>
<dbReference type="InterPro" id="IPR007848">
    <property type="entry name" value="Small_mtfrase_dom"/>
</dbReference>
<evidence type="ECO:0000259" key="6">
    <source>
        <dbReference type="Pfam" id="PF05175"/>
    </source>
</evidence>
<dbReference type="InterPro" id="IPR002052">
    <property type="entry name" value="DNA_methylase_N6_adenine_CS"/>
</dbReference>
<dbReference type="EC" id="2.1.1.297" evidence="1"/>
<comment type="catalytic activity">
    <reaction evidence="5">
        <text>L-glutaminyl-[peptide chain release factor] + S-adenosyl-L-methionine = N(5)-methyl-L-glutaminyl-[peptide chain release factor] + S-adenosyl-L-homocysteine + H(+)</text>
        <dbReference type="Rhea" id="RHEA:42896"/>
        <dbReference type="Rhea" id="RHEA-COMP:10271"/>
        <dbReference type="Rhea" id="RHEA-COMP:10272"/>
        <dbReference type="ChEBI" id="CHEBI:15378"/>
        <dbReference type="ChEBI" id="CHEBI:30011"/>
        <dbReference type="ChEBI" id="CHEBI:57856"/>
        <dbReference type="ChEBI" id="CHEBI:59789"/>
        <dbReference type="ChEBI" id="CHEBI:61891"/>
        <dbReference type="EC" id="2.1.1.297"/>
    </reaction>
</comment>
<dbReference type="Gene3D" id="1.10.8.10">
    <property type="entry name" value="DNA helicase RuvA subunit, C-terminal domain"/>
    <property type="match status" value="1"/>
</dbReference>
<proteinExistence type="predicted"/>
<gene>
    <name evidence="8" type="primary">prmC</name>
    <name evidence="8" type="ORF">C0197_05895</name>
</gene>
<evidence type="ECO:0000256" key="5">
    <source>
        <dbReference type="ARBA" id="ARBA00048391"/>
    </source>
</evidence>
<dbReference type="SUPFAM" id="SSF53335">
    <property type="entry name" value="S-adenosyl-L-methionine-dependent methyltransferases"/>
    <property type="match status" value="1"/>
</dbReference>
<dbReference type="NCBIfam" id="TIGR03534">
    <property type="entry name" value="RF_mod_PrmC"/>
    <property type="match status" value="1"/>
</dbReference>
<dbReference type="InterPro" id="IPR019874">
    <property type="entry name" value="RF_methyltr_PrmC"/>
</dbReference>
<dbReference type="InterPro" id="IPR029063">
    <property type="entry name" value="SAM-dependent_MTases_sf"/>
</dbReference>
<dbReference type="InterPro" id="IPR050320">
    <property type="entry name" value="N5-glutamine_MTase"/>
</dbReference>
<evidence type="ECO:0000259" key="7">
    <source>
        <dbReference type="Pfam" id="PF17827"/>
    </source>
</evidence>
<dbReference type="PANTHER" id="PTHR18895">
    <property type="entry name" value="HEMK METHYLTRANSFERASE"/>
    <property type="match status" value="1"/>
</dbReference>
<comment type="caution">
    <text evidence="8">The sequence shown here is derived from an EMBL/GenBank/DDBJ whole genome shotgun (WGS) entry which is preliminary data.</text>
</comment>
<evidence type="ECO:0000313" key="9">
    <source>
        <dbReference type="Proteomes" id="UP000235731"/>
    </source>
</evidence>
<evidence type="ECO:0000256" key="2">
    <source>
        <dbReference type="ARBA" id="ARBA00022603"/>
    </source>
</evidence>
<feature type="domain" description="Methyltransferase small" evidence="6">
    <location>
        <begin position="72"/>
        <end position="167"/>
    </location>
</feature>
<accession>A0A2N7PIA7</accession>
<reference evidence="8 9" key="1">
    <citation type="submission" date="2018-01" db="EMBL/GenBank/DDBJ databases">
        <title>Metagenomic assembled genomes from two thermal pools in the Uzon Caldera, Kamchatka, Russia.</title>
        <authorList>
            <person name="Wilkins L."/>
            <person name="Ettinger C."/>
        </authorList>
    </citation>
    <scope>NUCLEOTIDE SEQUENCE [LARGE SCALE GENOMIC DNA]</scope>
    <source>
        <strain evidence="8">ZAV-15</strain>
    </source>
</reference>
<keyword evidence="3 8" id="KW-0808">Transferase</keyword>
<dbReference type="NCBIfam" id="TIGR00536">
    <property type="entry name" value="hemK_fam"/>
    <property type="match status" value="1"/>
</dbReference>
<dbReference type="Pfam" id="PF17827">
    <property type="entry name" value="PrmC_N"/>
    <property type="match status" value="1"/>
</dbReference>
<sequence length="254" mass="29752">ILAHLLNLSPLEIYLHPEKEVSKEELERILKERLTLKPLPYILKKVYFFGRAFYLEEGVLIPRQESEILVEVILNIIRERRLKDGTLLELGCGSGVLSITLLLEEKSLRVFANDISDTALKVTRENAKMHKVVERLRLLKGDFLSPFKKKPLFHLIFSNPPYLSHKEWEALDPEVKLFEPKEALLSGIQGTEFQEILIREASFYLKKGGFLIFEMGYNQSQRIAELAKDFNWKYQFFKDLLGYERVALLWRENI</sequence>
<name>A0A2N7PIA7_9BACT</name>
<evidence type="ECO:0000313" key="8">
    <source>
        <dbReference type="EMBL" id="PMP61349.1"/>
    </source>
</evidence>
<dbReference type="GO" id="GO:0032259">
    <property type="term" value="P:methylation"/>
    <property type="evidence" value="ECO:0007669"/>
    <property type="project" value="UniProtKB-KW"/>
</dbReference>
<evidence type="ECO:0000256" key="1">
    <source>
        <dbReference type="ARBA" id="ARBA00012771"/>
    </source>
</evidence>
<dbReference type="EMBL" id="PNIE01000088">
    <property type="protein sequence ID" value="PMP61349.1"/>
    <property type="molecule type" value="Genomic_DNA"/>
</dbReference>
<feature type="non-terminal residue" evidence="8">
    <location>
        <position position="1"/>
    </location>
</feature>
<dbReference type="InterPro" id="IPR040758">
    <property type="entry name" value="PrmC_N"/>
</dbReference>
<organism evidence="8 9">
    <name type="scientific">Caldimicrobium thiodismutans</name>
    <dbReference type="NCBI Taxonomy" id="1653476"/>
    <lineage>
        <taxon>Bacteria</taxon>
        <taxon>Pseudomonadati</taxon>
        <taxon>Thermodesulfobacteriota</taxon>
        <taxon>Thermodesulfobacteria</taxon>
        <taxon>Thermodesulfobacteriales</taxon>
        <taxon>Thermodesulfobacteriaceae</taxon>
        <taxon>Caldimicrobium</taxon>
    </lineage>
</organism>
<protein>
    <recommendedName>
        <fullName evidence="1">peptide chain release factor N(5)-glutamine methyltransferase</fullName>
        <ecNumber evidence="1">2.1.1.297</ecNumber>
    </recommendedName>
</protein>
<feature type="domain" description="Release factor glutamine methyltransferase N-terminal" evidence="7">
    <location>
        <begin position="1"/>
        <end position="43"/>
    </location>
</feature>